<sequence>MRKSRISQYKQKRFQELFAAGATVRTVAELIGVNKTTFAYYFHRLIVLSADYIDENSMFEGQDRRKLFQRKTTIIWSL</sequence>
<protein>
    <submittedName>
        <fullName evidence="1">Transposase</fullName>
    </submittedName>
</protein>
<proteinExistence type="predicted"/>
<dbReference type="InterPro" id="IPR009057">
    <property type="entry name" value="Homeodomain-like_sf"/>
</dbReference>
<dbReference type="Proteomes" id="UP000183223">
    <property type="component" value="Unassembled WGS sequence"/>
</dbReference>
<dbReference type="AlphaFoldDB" id="A0A1G5QYG0"/>
<organism evidence="1 2">
    <name type="scientific">Photorhabdus luminescens</name>
    <name type="common">Xenorhabdus luminescens</name>
    <dbReference type="NCBI Taxonomy" id="29488"/>
    <lineage>
        <taxon>Bacteria</taxon>
        <taxon>Pseudomonadati</taxon>
        <taxon>Pseudomonadota</taxon>
        <taxon>Gammaproteobacteria</taxon>
        <taxon>Enterobacterales</taxon>
        <taxon>Morganellaceae</taxon>
        <taxon>Photorhabdus</taxon>
    </lineage>
</organism>
<dbReference type="SUPFAM" id="SSF46689">
    <property type="entry name" value="Homeodomain-like"/>
    <property type="match status" value="1"/>
</dbReference>
<accession>A0A1G5QYG0</accession>
<reference evidence="2" key="1">
    <citation type="submission" date="2016-10" db="EMBL/GenBank/DDBJ databases">
        <authorList>
            <person name="Varghese N."/>
            <person name="Submissions S."/>
        </authorList>
    </citation>
    <scope>NUCLEOTIDE SEQUENCE [LARGE SCALE GENOMIC DNA]</scope>
    <source>
        <strain evidence="2">ATCC 29999</strain>
    </source>
</reference>
<gene>
    <name evidence="1" type="ORF">SAMN02982990_02629</name>
</gene>
<evidence type="ECO:0000313" key="2">
    <source>
        <dbReference type="Proteomes" id="UP000183223"/>
    </source>
</evidence>
<keyword evidence="2" id="KW-1185">Reference proteome</keyword>
<dbReference type="EMBL" id="FMWJ01000011">
    <property type="protein sequence ID" value="SCZ66904.1"/>
    <property type="molecule type" value="Genomic_DNA"/>
</dbReference>
<evidence type="ECO:0000313" key="1">
    <source>
        <dbReference type="EMBL" id="SCZ66904.1"/>
    </source>
</evidence>
<name>A0A1G5QYG0_PHOLU</name>